<dbReference type="PANTHER" id="PTHR24107">
    <property type="entry name" value="YNEIN REGULATORY COMPLEX SUBUNIT 5"/>
    <property type="match status" value="1"/>
</dbReference>
<dbReference type="AlphaFoldDB" id="A0A061ASX3"/>
<evidence type="ECO:0000313" key="6">
    <source>
        <dbReference type="EMBL" id="CDR38443.1"/>
    </source>
</evidence>
<dbReference type="GO" id="GO:0005856">
    <property type="term" value="C:cytoskeleton"/>
    <property type="evidence" value="ECO:0007669"/>
    <property type="project" value="UniProtKB-SubCell"/>
</dbReference>
<feature type="region of interest" description="Disordered" evidence="5">
    <location>
        <begin position="1062"/>
        <end position="1086"/>
    </location>
</feature>
<evidence type="ECO:0000256" key="4">
    <source>
        <dbReference type="SAM" id="Coils"/>
    </source>
</evidence>
<evidence type="ECO:0000313" key="7">
    <source>
        <dbReference type="EMBL" id="ONH66116.1"/>
    </source>
</evidence>
<feature type="region of interest" description="Disordered" evidence="5">
    <location>
        <begin position="1"/>
        <end position="221"/>
    </location>
</feature>
<comment type="subcellular location">
    <subcellularLocation>
        <location evidence="1">Cytoplasm</location>
        <location evidence="1">Cytoskeleton</location>
    </subcellularLocation>
</comment>
<dbReference type="OMA" id="KWGFFVQ"/>
<evidence type="ECO:0000256" key="1">
    <source>
        <dbReference type="ARBA" id="ARBA00004245"/>
    </source>
</evidence>
<organism evidence="6">
    <name type="scientific">Cyberlindnera fabianii</name>
    <name type="common">Yeast</name>
    <name type="synonym">Hansenula fabianii</name>
    <dbReference type="NCBI Taxonomy" id="36022"/>
    <lineage>
        <taxon>Eukaryota</taxon>
        <taxon>Fungi</taxon>
        <taxon>Dikarya</taxon>
        <taxon>Ascomycota</taxon>
        <taxon>Saccharomycotina</taxon>
        <taxon>Saccharomycetes</taxon>
        <taxon>Phaffomycetales</taxon>
        <taxon>Phaffomycetaceae</taxon>
        <taxon>Cyberlindnera</taxon>
    </lineage>
</organism>
<gene>
    <name evidence="7" type="ORF">BON22_4099</name>
    <name evidence="6" type="ORF">CYFA0S_02e01728g</name>
</gene>
<proteinExistence type="predicted"/>
<reference evidence="7" key="3">
    <citation type="submission" date="2017-01" db="EMBL/GenBank/DDBJ databases">
        <authorList>
            <person name="Mah S.A."/>
            <person name="Swanson W.J."/>
            <person name="Moy G.W."/>
            <person name="Vacquier V.D."/>
        </authorList>
    </citation>
    <scope>NUCLEOTIDE SEQUENCE [LARGE SCALE GENOMIC DNA]</scope>
    <source>
        <strain evidence="7">65</strain>
    </source>
</reference>
<evidence type="ECO:0000256" key="2">
    <source>
        <dbReference type="ARBA" id="ARBA00022490"/>
    </source>
</evidence>
<dbReference type="InterPro" id="IPR052410">
    <property type="entry name" value="DRC5"/>
</dbReference>
<keyword evidence="8" id="KW-1185">Reference proteome</keyword>
<evidence type="ECO:0000313" key="8">
    <source>
        <dbReference type="Proteomes" id="UP000189513"/>
    </source>
</evidence>
<dbReference type="PANTHER" id="PTHR24107:SF30">
    <property type="entry name" value="GLC7-INTERACTING PROTEIN 3-RELATED"/>
    <property type="match status" value="1"/>
</dbReference>
<dbReference type="Gene3D" id="3.80.10.10">
    <property type="entry name" value="Ribonuclease Inhibitor"/>
    <property type="match status" value="3"/>
</dbReference>
<evidence type="ECO:0000256" key="3">
    <source>
        <dbReference type="ARBA" id="ARBA00023212"/>
    </source>
</evidence>
<dbReference type="Proteomes" id="UP000189513">
    <property type="component" value="Unassembled WGS sequence"/>
</dbReference>
<evidence type="ECO:0000256" key="5">
    <source>
        <dbReference type="SAM" id="MobiDB-lite"/>
    </source>
</evidence>
<keyword evidence="2" id="KW-0963">Cytoplasm</keyword>
<accession>A0A061ASX3</accession>
<dbReference type="InterPro" id="IPR032675">
    <property type="entry name" value="LRR_dom_sf"/>
</dbReference>
<dbReference type="VEuPathDB" id="FungiDB:BON22_4099"/>
<dbReference type="OrthoDB" id="8436363at2759"/>
<feature type="compositionally biased region" description="Basic and acidic residues" evidence="5">
    <location>
        <begin position="51"/>
        <end position="60"/>
    </location>
</feature>
<protein>
    <submittedName>
        <fullName evidence="6">CYFA0S02e01728g1_1</fullName>
    </submittedName>
    <submittedName>
        <fullName evidence="7">GLC7-interacting protein 3</fullName>
    </submittedName>
</protein>
<reference evidence="6" key="1">
    <citation type="journal article" date="2014" name="Genome Announc.">
        <title>Genome sequence of the yeast Cyberlindnera fabianii (Hansenula fabianii).</title>
        <authorList>
            <person name="Freel K.C."/>
            <person name="Sarilar V."/>
            <person name="Neuveglise C."/>
            <person name="Devillers H."/>
            <person name="Friedrich A."/>
            <person name="Schacherer J."/>
        </authorList>
    </citation>
    <scope>NUCLEOTIDE SEQUENCE</scope>
    <source>
        <strain evidence="6">YJS4271</strain>
    </source>
</reference>
<feature type="region of interest" description="Disordered" evidence="5">
    <location>
        <begin position="999"/>
        <end position="1018"/>
    </location>
</feature>
<feature type="coiled-coil region" evidence="4">
    <location>
        <begin position="329"/>
        <end position="360"/>
    </location>
</feature>
<reference evidence="8" key="2">
    <citation type="journal article" date="2017" name="Genome Announc.">
        <title>Genome sequences of Cyberlindnera fabianii 65, Pichia kudriavzevii 129, and Saccharomyces cerevisiae 131 isolated from fermented masau fruits in Zimbabwe.</title>
        <authorList>
            <person name="van Rijswijck I.M.H."/>
            <person name="Derks M.F.L."/>
            <person name="Abee T."/>
            <person name="de Ridder D."/>
            <person name="Smid E.J."/>
        </authorList>
    </citation>
    <scope>NUCLEOTIDE SEQUENCE [LARGE SCALE GENOMIC DNA]</scope>
    <source>
        <strain evidence="8">65</strain>
    </source>
</reference>
<dbReference type="EMBL" id="LK052887">
    <property type="protein sequence ID" value="CDR38443.1"/>
    <property type="molecule type" value="Genomic_DNA"/>
</dbReference>
<feature type="compositionally biased region" description="Low complexity" evidence="5">
    <location>
        <begin position="179"/>
        <end position="216"/>
    </location>
</feature>
<feature type="compositionally biased region" description="Low complexity" evidence="5">
    <location>
        <begin position="93"/>
        <end position="110"/>
    </location>
</feature>
<dbReference type="EMBL" id="MPUK01000008">
    <property type="protein sequence ID" value="ONH66116.1"/>
    <property type="molecule type" value="Genomic_DNA"/>
</dbReference>
<feature type="compositionally biased region" description="Low complexity" evidence="5">
    <location>
        <begin position="158"/>
        <end position="172"/>
    </location>
</feature>
<feature type="compositionally biased region" description="Polar residues" evidence="5">
    <location>
        <begin position="63"/>
        <end position="84"/>
    </location>
</feature>
<feature type="compositionally biased region" description="Basic residues" evidence="5">
    <location>
        <begin position="16"/>
        <end position="33"/>
    </location>
</feature>
<keyword evidence="3" id="KW-0206">Cytoskeleton</keyword>
<sequence length="1111" mass="123382">MPQNDPSDIDVGWFYKGKRKSKRSSSSSHTHRDRLREKEKLSANKTPVIQEADKIPKVKPSDPLSSIKNSVNTPTLSPASSVGSSHAPPAQPAQPAAQPAAPTTPSSTQQNNGAPPPPTGRSLLSKALRPRSNSDSKAKVSATTGPSLAPSPAVTPQTSAGSSLTRSNSLSSQPKTKKTSSLFSVFSKKKSIPSSSPQPIGIPSSTNSSAQSSPATLPALGSSIESLSPRADYLSKALFPTPEQNRVVLNKNPNRSSVPIKQLTDVRLRRVVFALDRLPDDPPQQIPSRTPKKGNITVVDDILGEPLKLSIGITNEVKTEAKQYDEAALKRARDQQRRSLEEADKHAQEAHKAAQRIAAEVVNYKNKLSKLYNVKEEELDEKIKVGFSELEIDKPIHLHEQNFEDEIIHADDDEDHEISLEQIYTRCCHLREILPIPATLKQLKNKTSPLQTLKLLNPKPTLIDVYSFSDFIAIVPIKNLIFDNVTMSSEMLKIILSSLVRSTTIQRLSLRNVPIDETGWKLLCKFLSRNHSIIKLDVSQQKIKSDLPLSQHRSEMDWSLFVDTLILRNGIEELILNGCKLPLPVFGRLIDEGVARATKRLGVSQMDLSLEHVKILANWISREGSTCEGIDLGYNDLSVGEKLKPLMKKVQYSSQLQCISLNSTNLTNVEDVALMVRSLSKLPNLRFLDLSNLPTIFPGILPYLNKYLPRFPNLNRIHLDDNDLTTKSFSILAEIFPKCENLVHISITGVPTISYAASASLYTAARACKKLVNLDLDYDLIDEKISSRIAVCLMRNMQTTLHNDDSEHSDTHDDILFDGTLIAETASKLLDKITTTSDLGKDDFSKKFLKKQFLDKISNARQKINKTMDELMYKRDHDGKLTLEEKEDLLRFYFLDTSLASILEIFENLPDDGSTASPTTTVATPLPAPLTGQPQADIQPHQMALEVNGGKETPIDAVTGRPIFLRSISQTSVQAKKQEEEEGEFHRWGYFVQQQRQMLPSDAPPESDQKKDGFFVPQLPSGTELRDAVIKAKGIESISSLIDNVNLKRFDLENIYPAIQEKSKPNGSMTHATNYEGDDDSLHSVDADDIQEVDEAYDKLLNDLSRVRSNK</sequence>
<name>A0A061ASX3_CYBFA</name>
<dbReference type="STRING" id="36022.A0A061ASX3"/>
<dbReference type="SUPFAM" id="SSF52047">
    <property type="entry name" value="RNI-like"/>
    <property type="match status" value="1"/>
</dbReference>
<keyword evidence="4" id="KW-0175">Coiled coil</keyword>